<dbReference type="RefSeq" id="WP_161819211.1">
    <property type="nucleotide sequence ID" value="NZ_JAACJS010000015.1"/>
</dbReference>
<accession>A0ABW9ZUS5</accession>
<keyword evidence="2" id="KW-0732">Signal</keyword>
<evidence type="ECO:0000313" key="5">
    <source>
        <dbReference type="Proteomes" id="UP000753802"/>
    </source>
</evidence>
<feature type="signal peptide" evidence="2">
    <location>
        <begin position="1"/>
        <end position="21"/>
    </location>
</feature>
<sequence length="260" mass="28264">MPGKIIVTLLFVLSLSLSPYAQLSADKSRNAVYLLIGQSNMAGRGAVEAEDSTPHPRIWMLNKEEKWVPAREPLAFDKPAVLGVGPGYAFAKEMAKTDASVICLVPSAVGGSRIDVWKPGAYDSATKTHPYDDAIRRIKKAMETGELKGILWHQGESDANARLSGSYEGKLRELIQRFRSELNAPGVPFILGEIGDFKPGENKEIPVINAVIRSVAGSTKNAAFVENKGLTHKGDFLHFDAASARELGKRYAAAFLSVRQ</sequence>
<evidence type="ECO:0000256" key="2">
    <source>
        <dbReference type="SAM" id="SignalP"/>
    </source>
</evidence>
<dbReference type="InterPro" id="IPR005181">
    <property type="entry name" value="SASA"/>
</dbReference>
<comment type="caution">
    <text evidence="4">The sequence shown here is derived from an EMBL/GenBank/DDBJ whole genome shotgun (WGS) entry which is preliminary data.</text>
</comment>
<name>A0ABW9ZUS5_9BACT</name>
<dbReference type="Gene3D" id="3.40.50.1110">
    <property type="entry name" value="SGNH hydrolase"/>
    <property type="match status" value="1"/>
</dbReference>
<proteinExistence type="predicted"/>
<dbReference type="PANTHER" id="PTHR31988">
    <property type="entry name" value="ESTERASE, PUTATIVE (DUF303)-RELATED"/>
    <property type="match status" value="1"/>
</dbReference>
<dbReference type="InterPro" id="IPR052940">
    <property type="entry name" value="Carb_Esterase_6"/>
</dbReference>
<keyword evidence="1" id="KW-0378">Hydrolase</keyword>
<evidence type="ECO:0000313" key="4">
    <source>
        <dbReference type="EMBL" id="NCI50906.1"/>
    </source>
</evidence>
<dbReference type="SUPFAM" id="SSF52266">
    <property type="entry name" value="SGNH hydrolase"/>
    <property type="match status" value="1"/>
</dbReference>
<dbReference type="EMBL" id="JAACJS010000015">
    <property type="protein sequence ID" value="NCI50906.1"/>
    <property type="molecule type" value="Genomic_DNA"/>
</dbReference>
<keyword evidence="5" id="KW-1185">Reference proteome</keyword>
<dbReference type="InterPro" id="IPR036514">
    <property type="entry name" value="SGNH_hydro_sf"/>
</dbReference>
<reference evidence="4 5" key="1">
    <citation type="submission" date="2020-01" db="EMBL/GenBank/DDBJ databases">
        <title>Genome analysis.</title>
        <authorList>
            <person name="Wu S."/>
            <person name="Wang G."/>
        </authorList>
    </citation>
    <scope>NUCLEOTIDE SEQUENCE [LARGE SCALE GENOMIC DNA]</scope>
    <source>
        <strain evidence="4 5">SYL130</strain>
    </source>
</reference>
<evidence type="ECO:0000256" key="1">
    <source>
        <dbReference type="ARBA" id="ARBA00022801"/>
    </source>
</evidence>
<dbReference type="Proteomes" id="UP000753802">
    <property type="component" value="Unassembled WGS sequence"/>
</dbReference>
<feature type="chain" id="PRO_5046953884" evidence="2">
    <location>
        <begin position="22"/>
        <end position="260"/>
    </location>
</feature>
<evidence type="ECO:0000259" key="3">
    <source>
        <dbReference type="Pfam" id="PF03629"/>
    </source>
</evidence>
<organism evidence="4 5">
    <name type="scientific">Sediminibacterium roseum</name>
    <dbReference type="NCBI Taxonomy" id="1978412"/>
    <lineage>
        <taxon>Bacteria</taxon>
        <taxon>Pseudomonadati</taxon>
        <taxon>Bacteroidota</taxon>
        <taxon>Chitinophagia</taxon>
        <taxon>Chitinophagales</taxon>
        <taxon>Chitinophagaceae</taxon>
        <taxon>Sediminibacterium</taxon>
    </lineage>
</organism>
<protein>
    <submittedName>
        <fullName evidence="4">Sialate O-acetylesterase</fullName>
    </submittedName>
</protein>
<dbReference type="Pfam" id="PF03629">
    <property type="entry name" value="SASA"/>
    <property type="match status" value="1"/>
</dbReference>
<feature type="domain" description="Sialate O-acetylesterase" evidence="3">
    <location>
        <begin position="31"/>
        <end position="256"/>
    </location>
</feature>
<gene>
    <name evidence="4" type="ORF">GWC95_13310</name>
</gene>
<dbReference type="PANTHER" id="PTHR31988:SF19">
    <property type="entry name" value="9-O-ACETYL-N-ACETYLNEURAMINIC ACID DEACETYLASE-RELATED"/>
    <property type="match status" value="1"/>
</dbReference>